<evidence type="ECO:0000313" key="7">
    <source>
        <dbReference type="Proteomes" id="UP000095709"/>
    </source>
</evidence>
<evidence type="ECO:0000313" key="4">
    <source>
        <dbReference type="EMBL" id="MBN2953604.1"/>
    </source>
</evidence>
<dbReference type="Proteomes" id="UP001199915">
    <property type="component" value="Unassembled WGS sequence"/>
</dbReference>
<dbReference type="EMBL" id="CZAL01000004">
    <property type="protein sequence ID" value="CUP01348.1"/>
    <property type="molecule type" value="Genomic_DNA"/>
</dbReference>
<sequence length="174" mass="20485">MNGQEIRDRLLHSYERSYDIVKPSEVNGHTYDACASYHESGAKYVLSKKAELWRISCHEHAYFKAVEELNDQDVETFLTDLTEWIEPKVVREGKEVPDTDHMYTLVTGIFFADKPVADSVKKKIRKYKYYKNYRFSLRGYCQVRLLVFDTAEQKVFGNRAAWELVKGYAKMFRS</sequence>
<reference evidence="4" key="2">
    <citation type="submission" date="2021-02" db="EMBL/GenBank/DDBJ databases">
        <title>Metagenome-assembled genomes from human diarrheal sample B26.</title>
        <authorList>
            <person name="Ateba T.P."/>
            <person name="Alayande K.A."/>
            <person name="Mwanza M."/>
        </authorList>
    </citation>
    <scope>NUCLEOTIDE SEQUENCE</scope>
    <source>
        <strain evidence="4">06WH</strain>
    </source>
</reference>
<dbReference type="InterPro" id="IPR058365">
    <property type="entry name" value="DUF8052"/>
</dbReference>
<dbReference type="RefSeq" id="WP_055219714.1">
    <property type="nucleotide sequence ID" value="NZ_CABJFB010000001.1"/>
</dbReference>
<accession>A0A174C0B7</accession>
<protein>
    <recommendedName>
        <fullName evidence="1">DUF8052 domain-containing protein</fullName>
    </recommendedName>
</protein>
<reference evidence="5" key="3">
    <citation type="submission" date="2022-01" db="EMBL/GenBank/DDBJ databases">
        <title>Collection of gut derived symbiotic bacterial strains cultured from healthy donors.</title>
        <authorList>
            <person name="Lin H."/>
            <person name="Kohout C."/>
            <person name="Waligurski E."/>
            <person name="Pamer E.G."/>
        </authorList>
    </citation>
    <scope>NUCLEOTIDE SEQUENCE</scope>
    <source>
        <strain evidence="5">DFI.5.49</strain>
    </source>
</reference>
<dbReference type="EMBL" id="CYYV01000005">
    <property type="protein sequence ID" value="CUO06373.1"/>
    <property type="molecule type" value="Genomic_DNA"/>
</dbReference>
<reference evidence="6 7" key="1">
    <citation type="submission" date="2015-09" db="EMBL/GenBank/DDBJ databases">
        <authorList>
            <consortium name="Pathogen Informatics"/>
        </authorList>
    </citation>
    <scope>NUCLEOTIDE SEQUENCE [LARGE SCALE GENOMIC DNA]</scope>
    <source>
        <strain evidence="2 6">2789STDY5608849</strain>
        <strain evidence="3 7">2789STDY5834885</strain>
    </source>
</reference>
<dbReference type="STRING" id="1150298.ERS852406_01193"/>
<dbReference type="OrthoDB" id="1751309at2"/>
<dbReference type="EMBL" id="JAKNFS010000005">
    <property type="protein sequence ID" value="MCG4764843.1"/>
    <property type="molecule type" value="Genomic_DNA"/>
</dbReference>
<dbReference type="EMBL" id="JAFHBD010000034">
    <property type="protein sequence ID" value="MBN2953604.1"/>
    <property type="molecule type" value="Genomic_DNA"/>
</dbReference>
<evidence type="ECO:0000313" key="2">
    <source>
        <dbReference type="EMBL" id="CUO06373.1"/>
    </source>
</evidence>
<feature type="domain" description="DUF8052" evidence="1">
    <location>
        <begin position="4"/>
        <end position="169"/>
    </location>
</feature>
<dbReference type="Pfam" id="PF26226">
    <property type="entry name" value="DUF8052"/>
    <property type="match status" value="1"/>
</dbReference>
<dbReference type="Proteomes" id="UP000737612">
    <property type="component" value="Unassembled WGS sequence"/>
</dbReference>
<dbReference type="Proteomes" id="UP000095706">
    <property type="component" value="Unassembled WGS sequence"/>
</dbReference>
<evidence type="ECO:0000259" key="1">
    <source>
        <dbReference type="Pfam" id="PF26226"/>
    </source>
</evidence>
<organism evidence="2 6">
    <name type="scientific">Fusicatenibacter saccharivorans</name>
    <dbReference type="NCBI Taxonomy" id="1150298"/>
    <lineage>
        <taxon>Bacteria</taxon>
        <taxon>Bacillati</taxon>
        <taxon>Bacillota</taxon>
        <taxon>Clostridia</taxon>
        <taxon>Lachnospirales</taxon>
        <taxon>Lachnospiraceae</taxon>
        <taxon>Fusicatenibacter</taxon>
    </lineage>
</organism>
<proteinExistence type="predicted"/>
<gene>
    <name evidence="2" type="ORF">ERS852406_01193</name>
    <name evidence="3" type="ORF">ERS852498_01046</name>
    <name evidence="4" type="ORF">JTJ23_08420</name>
    <name evidence="5" type="ORF">L0N21_04875</name>
</gene>
<evidence type="ECO:0000313" key="5">
    <source>
        <dbReference type="EMBL" id="MCG4764843.1"/>
    </source>
</evidence>
<name>A0A174C0B7_9FIRM</name>
<dbReference type="GeneID" id="79855899"/>
<evidence type="ECO:0000313" key="3">
    <source>
        <dbReference type="EMBL" id="CUP01348.1"/>
    </source>
</evidence>
<evidence type="ECO:0000313" key="6">
    <source>
        <dbReference type="Proteomes" id="UP000095706"/>
    </source>
</evidence>
<dbReference type="Proteomes" id="UP000095709">
    <property type="component" value="Unassembled WGS sequence"/>
</dbReference>
<dbReference type="AlphaFoldDB" id="A0A174C0B7"/>